<evidence type="ECO:0008006" key="5">
    <source>
        <dbReference type="Google" id="ProtNLM"/>
    </source>
</evidence>
<comment type="caution">
    <text evidence="2">The sequence shown here is derived from an EMBL/GenBank/DDBJ whole genome shotgun (WGS) entry which is preliminary data.</text>
</comment>
<evidence type="ECO:0000313" key="2">
    <source>
        <dbReference type="EMBL" id="MUP12284.1"/>
    </source>
</evidence>
<sequence>MAADVVELKDELGAETDRLQTALASRFSATLDGLLKQGLVRHAGTVDGRRHLWEVNRQSGGTPRTQT</sequence>
<protein>
    <recommendedName>
        <fullName evidence="5">MarR family transcriptional regulator</fullName>
    </recommendedName>
</protein>
<evidence type="ECO:0000313" key="3">
    <source>
        <dbReference type="Proteomes" id="UP000179454"/>
    </source>
</evidence>
<evidence type="ECO:0000313" key="1">
    <source>
        <dbReference type="EMBL" id="MUO41879.1"/>
    </source>
</evidence>
<dbReference type="AlphaFoldDB" id="A0ABD6HDX7"/>
<evidence type="ECO:0000313" key="4">
    <source>
        <dbReference type="Proteomes" id="UP000179536"/>
    </source>
</evidence>
<dbReference type="EMBL" id="MBFE02000005">
    <property type="protein sequence ID" value="MUO41879.1"/>
    <property type="molecule type" value="Genomic_DNA"/>
</dbReference>
<organism evidence="2 4">
    <name type="scientific">Agrobacterium vitis</name>
    <name type="common">Rhizobium vitis</name>
    <dbReference type="NCBI Taxonomy" id="373"/>
    <lineage>
        <taxon>Bacteria</taxon>
        <taxon>Pseudomonadati</taxon>
        <taxon>Pseudomonadota</taxon>
        <taxon>Alphaproteobacteria</taxon>
        <taxon>Hyphomicrobiales</taxon>
        <taxon>Rhizobiaceae</taxon>
        <taxon>Rhizobium/Agrobacterium group</taxon>
        <taxon>Agrobacterium</taxon>
    </lineage>
</organism>
<dbReference type="EMBL" id="MBFA02000016">
    <property type="protein sequence ID" value="MUP12284.1"/>
    <property type="molecule type" value="Genomic_DNA"/>
</dbReference>
<name>A0ABD6HDX7_AGRVI</name>
<dbReference type="RefSeq" id="WP_041696524.1">
    <property type="nucleotide sequence ID" value="NZ_MBFA02000016.1"/>
</dbReference>
<reference evidence="3 4" key="1">
    <citation type="submission" date="2019-11" db="EMBL/GenBank/DDBJ databases">
        <title>Whole-genome sequencing of Allorhizobium vitis.</title>
        <authorList>
            <person name="Gan H.M."/>
            <person name="Savka M.A."/>
        </authorList>
    </citation>
    <scope>NUCLEOTIDE SEQUENCE [LARGE SCALE GENOMIC DNA]</scope>
    <source>
        <strain evidence="2 4">RF2/1</strain>
        <strain evidence="1 3">T1/7</strain>
    </source>
</reference>
<proteinExistence type="predicted"/>
<gene>
    <name evidence="2" type="ORF">BBK91_020705</name>
    <name evidence="1" type="ORF">BBL17_008760</name>
</gene>
<keyword evidence="3" id="KW-1185">Reference proteome</keyword>
<dbReference type="Proteomes" id="UP000179454">
    <property type="component" value="Unassembled WGS sequence"/>
</dbReference>
<dbReference type="Proteomes" id="UP000179536">
    <property type="component" value="Unassembled WGS sequence"/>
</dbReference>
<accession>A0ABD6HDX7</accession>